<dbReference type="EMBL" id="CADCTV010000173">
    <property type="protein sequence ID" value="CAA9305837.1"/>
    <property type="molecule type" value="Genomic_DNA"/>
</dbReference>
<dbReference type="AlphaFoldDB" id="A0A6J4KH12"/>
<accession>A0A6J4KH12</accession>
<feature type="region of interest" description="Disordered" evidence="1">
    <location>
        <begin position="1"/>
        <end position="203"/>
    </location>
</feature>
<sequence length="203" mass="21606">EQSHPPRPARRRAVGRRVRPPRRAGARGRPVRAARGVGREALRGRDEDALAQPHHHPPHRRAPAPRPLHRGEAPGAAALLAGRRNAGQRQAQAALGRRPVSPVRGGGRKRGRGAPHPVRGQLQHAVRSHRAPSGRGGGQLRGGGALRRAAPQPGPADPLAGPPLQDPGGPHRHAPRLRRDAVPRPRAVRRDPALPRDGRGGAL</sequence>
<proteinExistence type="predicted"/>
<feature type="compositionally biased region" description="Low complexity" evidence="1">
    <location>
        <begin position="73"/>
        <end position="103"/>
    </location>
</feature>
<organism evidence="2">
    <name type="scientific">uncultured Gemmatimonadota bacterium</name>
    <dbReference type="NCBI Taxonomy" id="203437"/>
    <lineage>
        <taxon>Bacteria</taxon>
        <taxon>Pseudomonadati</taxon>
        <taxon>Gemmatimonadota</taxon>
        <taxon>environmental samples</taxon>
    </lineage>
</organism>
<feature type="non-terminal residue" evidence="2">
    <location>
        <position position="203"/>
    </location>
</feature>
<feature type="compositionally biased region" description="Basic residues" evidence="1">
    <location>
        <begin position="53"/>
        <end position="63"/>
    </location>
</feature>
<feature type="compositionally biased region" description="Gly residues" evidence="1">
    <location>
        <begin position="134"/>
        <end position="145"/>
    </location>
</feature>
<reference evidence="2" key="1">
    <citation type="submission" date="2020-02" db="EMBL/GenBank/DDBJ databases">
        <authorList>
            <person name="Meier V. D."/>
        </authorList>
    </citation>
    <scope>NUCLEOTIDE SEQUENCE</scope>
    <source>
        <strain evidence="2">AVDCRST_MAG89</strain>
    </source>
</reference>
<feature type="non-terminal residue" evidence="2">
    <location>
        <position position="1"/>
    </location>
</feature>
<evidence type="ECO:0000313" key="2">
    <source>
        <dbReference type="EMBL" id="CAA9305837.1"/>
    </source>
</evidence>
<evidence type="ECO:0000256" key="1">
    <source>
        <dbReference type="SAM" id="MobiDB-lite"/>
    </source>
</evidence>
<name>A0A6J4KH12_9BACT</name>
<feature type="compositionally biased region" description="Pro residues" evidence="1">
    <location>
        <begin position="152"/>
        <end position="165"/>
    </location>
</feature>
<feature type="compositionally biased region" description="Basic residues" evidence="1">
    <location>
        <begin position="7"/>
        <end position="32"/>
    </location>
</feature>
<feature type="compositionally biased region" description="Basic and acidic residues" evidence="1">
    <location>
        <begin position="177"/>
        <end position="203"/>
    </location>
</feature>
<gene>
    <name evidence="2" type="ORF">AVDCRST_MAG89-789</name>
</gene>
<protein>
    <submittedName>
        <fullName evidence="2">Uncharacterized protein</fullName>
    </submittedName>
</protein>
<feature type="compositionally biased region" description="Basic and acidic residues" evidence="1">
    <location>
        <begin position="37"/>
        <end position="48"/>
    </location>
</feature>